<evidence type="ECO:0000313" key="3">
    <source>
        <dbReference type="Proteomes" id="UP000694393"/>
    </source>
</evidence>
<sequence length="108" mass="11321">VGRAESSVHRALTVSCSLVRRSLLGRAPGSICPDIPDRRCRFHPPGYISPCHTDSNGHSGAQTLPPGTDSGRRTVHRASYCTCTDCCSPGPTSRAGRCTSPLAGRTGS</sequence>
<reference evidence="2" key="1">
    <citation type="submission" date="2025-08" db="UniProtKB">
        <authorList>
            <consortium name="Ensembl"/>
        </authorList>
    </citation>
    <scope>IDENTIFICATION</scope>
</reference>
<protein>
    <submittedName>
        <fullName evidence="2">Uncharacterized protein</fullName>
    </submittedName>
</protein>
<feature type="region of interest" description="Disordered" evidence="1">
    <location>
        <begin position="89"/>
        <end position="108"/>
    </location>
</feature>
<organism evidence="2 3">
    <name type="scientific">Pelusios castaneus</name>
    <name type="common">West African mud turtle</name>
    <dbReference type="NCBI Taxonomy" id="367368"/>
    <lineage>
        <taxon>Eukaryota</taxon>
        <taxon>Metazoa</taxon>
        <taxon>Chordata</taxon>
        <taxon>Craniata</taxon>
        <taxon>Vertebrata</taxon>
        <taxon>Euteleostomi</taxon>
        <taxon>Archelosauria</taxon>
        <taxon>Testudinata</taxon>
        <taxon>Testudines</taxon>
        <taxon>Pleurodira</taxon>
        <taxon>Pelomedusidae</taxon>
        <taxon>Pelusios</taxon>
    </lineage>
</organism>
<dbReference type="Proteomes" id="UP000694393">
    <property type="component" value="Unplaced"/>
</dbReference>
<dbReference type="AlphaFoldDB" id="A0A8C8R9W5"/>
<name>A0A8C8R9W5_9SAUR</name>
<evidence type="ECO:0000256" key="1">
    <source>
        <dbReference type="SAM" id="MobiDB-lite"/>
    </source>
</evidence>
<dbReference type="Ensembl" id="ENSPCET00000002484.1">
    <property type="protein sequence ID" value="ENSPCEP00000002404.1"/>
    <property type="gene ID" value="ENSPCEG00000001960.1"/>
</dbReference>
<feature type="region of interest" description="Disordered" evidence="1">
    <location>
        <begin position="51"/>
        <end position="74"/>
    </location>
</feature>
<evidence type="ECO:0000313" key="2">
    <source>
        <dbReference type="Ensembl" id="ENSPCEP00000002404.1"/>
    </source>
</evidence>
<proteinExistence type="predicted"/>
<accession>A0A8C8R9W5</accession>
<keyword evidence="3" id="KW-1185">Reference proteome</keyword>
<reference evidence="2" key="2">
    <citation type="submission" date="2025-09" db="UniProtKB">
        <authorList>
            <consortium name="Ensembl"/>
        </authorList>
    </citation>
    <scope>IDENTIFICATION</scope>
</reference>
<feature type="compositionally biased region" description="Polar residues" evidence="1">
    <location>
        <begin position="52"/>
        <end position="62"/>
    </location>
</feature>